<accession>A0A6L5X8M2</accession>
<evidence type="ECO:0000313" key="3">
    <source>
        <dbReference type="EMBL" id="MSS14792.1"/>
    </source>
</evidence>
<feature type="compositionally biased region" description="Basic and acidic residues" evidence="1">
    <location>
        <begin position="295"/>
        <end position="309"/>
    </location>
</feature>
<reference evidence="3 4" key="1">
    <citation type="submission" date="2019-08" db="EMBL/GenBank/DDBJ databases">
        <title>In-depth cultivation of the pig gut microbiome towards novel bacterial diversity and tailored functional studies.</title>
        <authorList>
            <person name="Wylensek D."/>
            <person name="Hitch T.C.A."/>
            <person name="Clavel T."/>
        </authorList>
    </citation>
    <scope>NUCLEOTIDE SEQUENCE [LARGE SCALE GENOMIC DNA]</scope>
    <source>
        <strain evidence="3 4">Oil+RF-744-WCA-WT-11</strain>
    </source>
</reference>
<protein>
    <submittedName>
        <fullName evidence="3">SseB family protein</fullName>
    </submittedName>
</protein>
<gene>
    <name evidence="3" type="ORF">FYJ35_07000</name>
</gene>
<dbReference type="EMBL" id="VULZ01000006">
    <property type="protein sequence ID" value="MSS14792.1"/>
    <property type="molecule type" value="Genomic_DNA"/>
</dbReference>
<dbReference type="AlphaFoldDB" id="A0A6L5X8M2"/>
<organism evidence="3 4">
    <name type="scientific">Porcincola intestinalis</name>
    <dbReference type="NCBI Taxonomy" id="2606632"/>
    <lineage>
        <taxon>Bacteria</taxon>
        <taxon>Bacillati</taxon>
        <taxon>Bacillota</taxon>
        <taxon>Clostridia</taxon>
        <taxon>Lachnospirales</taxon>
        <taxon>Lachnospiraceae</taxon>
        <taxon>Porcincola</taxon>
    </lineage>
</organism>
<evidence type="ECO:0000259" key="2">
    <source>
        <dbReference type="Pfam" id="PF07179"/>
    </source>
</evidence>
<proteinExistence type="predicted"/>
<comment type="caution">
    <text evidence="3">The sequence shown here is derived from an EMBL/GenBank/DDBJ whole genome shotgun (WGS) entry which is preliminary data.</text>
</comment>
<feature type="compositionally biased region" description="Polar residues" evidence="1">
    <location>
        <begin position="356"/>
        <end position="367"/>
    </location>
</feature>
<dbReference type="Proteomes" id="UP000481852">
    <property type="component" value="Unassembled WGS sequence"/>
</dbReference>
<name>A0A6L5X8M2_9FIRM</name>
<sequence>MAIDQAFIIQQIKKKETLYAAFCMNTKMPFIICDPDTYNDQVWIFDGEDELKKFVEEYAQKKYLIRGAKMEQKQFGGFFASLYTLDVNEIVYVSDDAVSKIALSDLVKRLDFSNLPPLQRPVENPSLQLSGLYFMQEATRQIPNEEKKNLSELNEEFSANLAAARYIVAVIPKEGPGTLPEKLQQHEFSVPVLNMKNGKKFVPCFSDQFEYDKFRQNQKLLELAVPLPGLMQYAGKDTDGFMLNPMGMSMVLTKELIEALVKAFPDRIQEGIQKANEIVRQAQEYAKKTSAIRKNAPDKKPEEKRKEVPVSHLPGHSKVLTPSFASRGRAEKEAAPAPVYRPVKKVPKEQEPSGKQPDSASTKQPEE</sequence>
<keyword evidence="4" id="KW-1185">Reference proteome</keyword>
<dbReference type="RefSeq" id="WP_154524989.1">
    <property type="nucleotide sequence ID" value="NZ_JAQYJL010000003.1"/>
</dbReference>
<dbReference type="InterPro" id="IPR009839">
    <property type="entry name" value="SseB_N"/>
</dbReference>
<evidence type="ECO:0000256" key="1">
    <source>
        <dbReference type="SAM" id="MobiDB-lite"/>
    </source>
</evidence>
<feature type="region of interest" description="Disordered" evidence="1">
    <location>
        <begin position="288"/>
        <end position="367"/>
    </location>
</feature>
<feature type="domain" description="SseB protein N-terminal" evidence="2">
    <location>
        <begin position="154"/>
        <end position="259"/>
    </location>
</feature>
<evidence type="ECO:0000313" key="4">
    <source>
        <dbReference type="Proteomes" id="UP000481852"/>
    </source>
</evidence>
<dbReference type="Pfam" id="PF07179">
    <property type="entry name" value="SseB"/>
    <property type="match status" value="1"/>
</dbReference>